<dbReference type="Proteomes" id="UP001152797">
    <property type="component" value="Unassembled WGS sequence"/>
</dbReference>
<reference evidence="2" key="1">
    <citation type="submission" date="2022-10" db="EMBL/GenBank/DDBJ databases">
        <authorList>
            <person name="Chen Y."/>
            <person name="Dougan E. K."/>
            <person name="Chan C."/>
            <person name="Rhodes N."/>
            <person name="Thang M."/>
        </authorList>
    </citation>
    <scope>NUCLEOTIDE SEQUENCE</scope>
</reference>
<feature type="region of interest" description="Disordered" evidence="1">
    <location>
        <begin position="814"/>
        <end position="844"/>
    </location>
</feature>
<comment type="caution">
    <text evidence="2">The sequence shown here is derived from an EMBL/GenBank/DDBJ whole genome shotgun (WGS) entry which is preliminary data.</text>
</comment>
<dbReference type="EMBL" id="CAMXCT010003846">
    <property type="protein sequence ID" value="CAI4006529.1"/>
    <property type="molecule type" value="Genomic_DNA"/>
</dbReference>
<accession>A0A9P1DCI1</accession>
<evidence type="ECO:0000313" key="4">
    <source>
        <dbReference type="Proteomes" id="UP001152797"/>
    </source>
</evidence>
<feature type="region of interest" description="Disordered" evidence="1">
    <location>
        <begin position="209"/>
        <end position="245"/>
    </location>
</feature>
<protein>
    <submittedName>
        <fullName evidence="2">Uncharacterized protein</fullName>
    </submittedName>
</protein>
<organism evidence="2">
    <name type="scientific">Cladocopium goreaui</name>
    <dbReference type="NCBI Taxonomy" id="2562237"/>
    <lineage>
        <taxon>Eukaryota</taxon>
        <taxon>Sar</taxon>
        <taxon>Alveolata</taxon>
        <taxon>Dinophyceae</taxon>
        <taxon>Suessiales</taxon>
        <taxon>Symbiodiniaceae</taxon>
        <taxon>Cladocopium</taxon>
    </lineage>
</organism>
<evidence type="ECO:0000313" key="3">
    <source>
        <dbReference type="EMBL" id="CAL1159904.1"/>
    </source>
</evidence>
<dbReference type="EMBL" id="CAMXCT020003846">
    <property type="protein sequence ID" value="CAL1159904.1"/>
    <property type="molecule type" value="Genomic_DNA"/>
</dbReference>
<sequence>MTGGTKGLDFFIPQWARPTRDWCKGDGSLDAELTDVDDPSWGVLRVVCDEEGVQNKALHFLSSYVGLRLAVTPETCHPKWNAFRRAADHSQLQFDLMRLTIACNYGHGTRLTGERATNRRLMLESYLSKQSDAWFEDISAEIAEDRGIDVADAQSCRALVEDFMECPSIRKRGDYAKNKSWFGVLNLLTLLKNDWTILREASNAILSDDTDSANDDDIAEHLEGPNNCDVSQPAGGAPESDMPGAPMRPMSKSEFFKAYKSKGSHQMYCDVMNDPTLRASAELITRISRPLHLRYQFDLKSNQKGLDEILEWNAQRSLGSSFAVVRDIMKVTVSPGLSKVMRMSPPCIPPLPPDAAVLDEDFILIGKVFRFGVHLAGNFAWSEMLHRLTLPLAANALLAGNEQHRKRGMSRLKKMVEAIFTAENLAEERLDLSSCLKDLAFQEESFSREIMINLKRSGYKFGQPGTTQVTKAMTKFSGGSSSTKEILESTFGYLAHIVAKNSTNKSMAMSNLWFYLTTSSFVRASGMLQNIPSQSDWVAWLPRYGFQSGLPSDNMFANYNRAFQGSKTKIPKADDVDIPRNAQGGAKTQSAAAGVFFLRGQIFWDSRSNDYFLSLGFHGWCALGVHLRTAVIGNQMYVFHDSGQADETLGSDLLFNFSFGEDTKWKFVTHTLLPPACLPEPLHHFGFACLVHNHQEWILRGTIENGLFLNMQRLKQVCHSLQIKPAPGSGSGKNGALKKVDWAKLLVAHIWPNCNQDFFTKCVSNLCGRNHEKVDIAVLAMAAEMDLDNKDAFKNLQKHAEHCLEERVFGPGRSSVIKKTETPKPAAVEADQKKNRKAKEQEKTAKKKEYDRLFDLTPSALKALLPGGGEISGVFWMRFHPIKKFWRADYPIGS</sequence>
<feature type="compositionally biased region" description="Basic and acidic residues" evidence="1">
    <location>
        <begin position="830"/>
        <end position="844"/>
    </location>
</feature>
<dbReference type="AlphaFoldDB" id="A0A9P1DCI1"/>
<proteinExistence type="predicted"/>
<evidence type="ECO:0000256" key="1">
    <source>
        <dbReference type="SAM" id="MobiDB-lite"/>
    </source>
</evidence>
<dbReference type="OrthoDB" id="436686at2759"/>
<keyword evidence="4" id="KW-1185">Reference proteome</keyword>
<reference evidence="3" key="2">
    <citation type="submission" date="2024-04" db="EMBL/GenBank/DDBJ databases">
        <authorList>
            <person name="Chen Y."/>
            <person name="Shah S."/>
            <person name="Dougan E. K."/>
            <person name="Thang M."/>
            <person name="Chan C."/>
        </authorList>
    </citation>
    <scope>NUCLEOTIDE SEQUENCE [LARGE SCALE GENOMIC DNA]</scope>
</reference>
<feature type="compositionally biased region" description="Acidic residues" evidence="1">
    <location>
        <begin position="209"/>
        <end position="218"/>
    </location>
</feature>
<evidence type="ECO:0000313" key="2">
    <source>
        <dbReference type="EMBL" id="CAI4006529.1"/>
    </source>
</evidence>
<dbReference type="EMBL" id="CAMXCT030003846">
    <property type="protein sequence ID" value="CAL4793841.1"/>
    <property type="molecule type" value="Genomic_DNA"/>
</dbReference>
<name>A0A9P1DCI1_9DINO</name>
<gene>
    <name evidence="2" type="ORF">C1SCF055_LOCUS32161</name>
</gene>